<dbReference type="EMBL" id="JBBNAE010000001">
    <property type="protein sequence ID" value="KAK9155281.1"/>
    <property type="molecule type" value="Genomic_DNA"/>
</dbReference>
<organism evidence="1 2">
    <name type="scientific">Stephania japonica</name>
    <dbReference type="NCBI Taxonomy" id="461633"/>
    <lineage>
        <taxon>Eukaryota</taxon>
        <taxon>Viridiplantae</taxon>
        <taxon>Streptophyta</taxon>
        <taxon>Embryophyta</taxon>
        <taxon>Tracheophyta</taxon>
        <taxon>Spermatophyta</taxon>
        <taxon>Magnoliopsida</taxon>
        <taxon>Ranunculales</taxon>
        <taxon>Menispermaceae</taxon>
        <taxon>Menispermoideae</taxon>
        <taxon>Cissampelideae</taxon>
        <taxon>Stephania</taxon>
    </lineage>
</organism>
<proteinExistence type="predicted"/>
<comment type="caution">
    <text evidence="1">The sequence shown here is derived from an EMBL/GenBank/DDBJ whole genome shotgun (WGS) entry which is preliminary data.</text>
</comment>
<dbReference type="AlphaFoldDB" id="A0AAP0KMN8"/>
<keyword evidence="2" id="KW-1185">Reference proteome</keyword>
<sequence>MHLYLCVVVIEIVVAFWKWKSSFELVLFFVVEFQVYLCIAKTFNKCVVAGHGKGFLSCVARQPIDLSAVLLPYQRMLLD</sequence>
<gene>
    <name evidence="1" type="ORF">Sjap_002761</name>
</gene>
<reference evidence="1 2" key="1">
    <citation type="submission" date="2024-01" db="EMBL/GenBank/DDBJ databases">
        <title>Genome assemblies of Stephania.</title>
        <authorList>
            <person name="Yang L."/>
        </authorList>
    </citation>
    <scope>NUCLEOTIDE SEQUENCE [LARGE SCALE GENOMIC DNA]</scope>
    <source>
        <strain evidence="1">QJT</strain>
        <tissue evidence="1">Leaf</tissue>
    </source>
</reference>
<accession>A0AAP0KMN8</accession>
<name>A0AAP0KMN8_9MAGN</name>
<dbReference type="Proteomes" id="UP001417504">
    <property type="component" value="Unassembled WGS sequence"/>
</dbReference>
<protein>
    <submittedName>
        <fullName evidence="1">Uncharacterized protein</fullName>
    </submittedName>
</protein>
<evidence type="ECO:0000313" key="1">
    <source>
        <dbReference type="EMBL" id="KAK9155281.1"/>
    </source>
</evidence>
<evidence type="ECO:0000313" key="2">
    <source>
        <dbReference type="Proteomes" id="UP001417504"/>
    </source>
</evidence>